<comment type="caution">
    <text evidence="2">The sequence shown here is derived from an EMBL/GenBank/DDBJ whole genome shotgun (WGS) entry which is preliminary data.</text>
</comment>
<name>A0A3N6M474_NATCH</name>
<evidence type="ECO:0000256" key="1">
    <source>
        <dbReference type="SAM" id="Phobius"/>
    </source>
</evidence>
<keyword evidence="3" id="KW-1185">Reference proteome</keyword>
<keyword evidence="1" id="KW-0812">Transmembrane</keyword>
<protein>
    <submittedName>
        <fullName evidence="2">Fe-S oxidoreductase</fullName>
    </submittedName>
</protein>
<evidence type="ECO:0000313" key="2">
    <source>
        <dbReference type="EMBL" id="RQG95274.1"/>
    </source>
</evidence>
<dbReference type="InterPro" id="IPR036197">
    <property type="entry name" value="NarG-like_sf"/>
</dbReference>
<proteinExistence type="predicted"/>
<feature type="transmembrane region" description="Helical" evidence="1">
    <location>
        <begin position="23"/>
        <end position="41"/>
    </location>
</feature>
<keyword evidence="1" id="KW-1133">Transmembrane helix</keyword>
<organism evidence="2 3">
    <name type="scientific">Natrarchaeobius chitinivorans</name>
    <dbReference type="NCBI Taxonomy" id="1679083"/>
    <lineage>
        <taxon>Archaea</taxon>
        <taxon>Methanobacteriati</taxon>
        <taxon>Methanobacteriota</taxon>
        <taxon>Stenosarchaea group</taxon>
        <taxon>Halobacteria</taxon>
        <taxon>Halobacteriales</taxon>
        <taxon>Natrialbaceae</taxon>
        <taxon>Natrarchaeobius</taxon>
    </lineage>
</organism>
<dbReference type="EMBL" id="REFZ01000036">
    <property type="protein sequence ID" value="RQG95274.1"/>
    <property type="molecule type" value="Genomic_DNA"/>
</dbReference>
<feature type="non-terminal residue" evidence="2">
    <location>
        <position position="149"/>
    </location>
</feature>
<feature type="transmembrane region" description="Helical" evidence="1">
    <location>
        <begin position="87"/>
        <end position="108"/>
    </location>
</feature>
<dbReference type="Proteomes" id="UP000281431">
    <property type="component" value="Unassembled WGS sequence"/>
</dbReference>
<dbReference type="SUPFAM" id="SSF103501">
    <property type="entry name" value="Respiratory nitrate reductase 1 gamma chain"/>
    <property type="match status" value="1"/>
</dbReference>
<evidence type="ECO:0000313" key="3">
    <source>
        <dbReference type="Proteomes" id="UP000281431"/>
    </source>
</evidence>
<keyword evidence="1" id="KW-0472">Membrane</keyword>
<feature type="transmembrane region" description="Helical" evidence="1">
    <location>
        <begin position="128"/>
        <end position="148"/>
    </location>
</feature>
<accession>A0A3N6M474</accession>
<dbReference type="AlphaFoldDB" id="A0A3N6M474"/>
<reference evidence="2 3" key="1">
    <citation type="submission" date="2018-10" db="EMBL/GenBank/DDBJ databases">
        <title>Natrarchaeobius chitinivorans gen. nov., sp. nov., and Natrarchaeobius haloalkaliphilus sp. nov., alkaliphilic, chitin-utilizing haloarchaea from hypersaline alkaline lakes.</title>
        <authorList>
            <person name="Sorokin D.Y."/>
            <person name="Elcheninov A.G."/>
            <person name="Kostrikina N.A."/>
            <person name="Bale N.J."/>
            <person name="Sinninghe Damste J.S."/>
            <person name="Khijniak T.V."/>
            <person name="Kublanov I.V."/>
            <person name="Toshchakov S.V."/>
        </authorList>
    </citation>
    <scope>NUCLEOTIDE SEQUENCE [LARGE SCALE GENOMIC DNA]</scope>
    <source>
        <strain evidence="2 3">AArcht7</strain>
    </source>
</reference>
<gene>
    <name evidence="2" type="ORF">EA472_21820</name>
</gene>
<sequence>MTVVAQTEVTRETYWGISATEYAVFYLLAAITIFVFLYGVYRRFDRYAAGDDDPFARLDDLSTRVVEAARIALSNEKNFNRDLYGGLMHSFILWGFLTLLIATLIIMFEQYATEMLFDVAFWHGDFYLAYQFIVDAMGLLFVVGIGMAI</sequence>